<dbReference type="PANTHER" id="PTHR45811:SF49">
    <property type="entry name" value="OS04G0667600 PROTEIN"/>
    <property type="match status" value="1"/>
</dbReference>
<dbReference type="OrthoDB" id="1923658at2759"/>
<dbReference type="Pfam" id="PF00403">
    <property type="entry name" value="HMA"/>
    <property type="match status" value="1"/>
</dbReference>
<keyword evidence="4" id="KW-0449">Lipoprotein</keyword>
<name>A0A2R6Q8G3_ACTCC</name>
<keyword evidence="5" id="KW-0636">Prenylation</keyword>
<reference evidence="9 10" key="1">
    <citation type="submission" date="2017-07" db="EMBL/GenBank/DDBJ databases">
        <title>An improved, manually edited Actinidia chinensis var. chinensis (kiwifruit) genome highlights the challenges associated with draft genomes and gene prediction in plants.</title>
        <authorList>
            <person name="Pilkington S."/>
            <person name="Crowhurst R."/>
            <person name="Hilario E."/>
            <person name="Nardozza S."/>
            <person name="Fraser L."/>
            <person name="Peng Y."/>
            <person name="Gunaseelan K."/>
            <person name="Simpson R."/>
            <person name="Tahir J."/>
            <person name="Deroles S."/>
            <person name="Templeton K."/>
            <person name="Luo Z."/>
            <person name="Davy M."/>
            <person name="Cheng C."/>
            <person name="Mcneilage M."/>
            <person name="Scaglione D."/>
            <person name="Liu Y."/>
            <person name="Zhang Q."/>
            <person name="Datson P."/>
            <person name="De Silva N."/>
            <person name="Gardiner S."/>
            <person name="Bassett H."/>
            <person name="Chagne D."/>
            <person name="Mccallum J."/>
            <person name="Dzierzon H."/>
            <person name="Deng C."/>
            <person name="Wang Y.-Y."/>
            <person name="Barron N."/>
            <person name="Manako K."/>
            <person name="Bowen J."/>
            <person name="Foster T."/>
            <person name="Erridge Z."/>
            <person name="Tiffin H."/>
            <person name="Waite C."/>
            <person name="Davies K."/>
            <person name="Grierson E."/>
            <person name="Laing W."/>
            <person name="Kirk R."/>
            <person name="Chen X."/>
            <person name="Wood M."/>
            <person name="Montefiori M."/>
            <person name="Brummell D."/>
            <person name="Schwinn K."/>
            <person name="Catanach A."/>
            <person name="Fullerton C."/>
            <person name="Li D."/>
            <person name="Meiyalaghan S."/>
            <person name="Nieuwenhuizen N."/>
            <person name="Read N."/>
            <person name="Prakash R."/>
            <person name="Hunter D."/>
            <person name="Zhang H."/>
            <person name="Mckenzie M."/>
            <person name="Knabel M."/>
            <person name="Harris A."/>
            <person name="Allan A."/>
            <person name="Chen A."/>
            <person name="Janssen B."/>
            <person name="Plunkett B."/>
            <person name="Dwamena C."/>
            <person name="Voogd C."/>
            <person name="Leif D."/>
            <person name="Lafferty D."/>
            <person name="Souleyre E."/>
            <person name="Varkonyi-Gasic E."/>
            <person name="Gambi F."/>
            <person name="Hanley J."/>
            <person name="Yao J.-L."/>
            <person name="Cheung J."/>
            <person name="David K."/>
            <person name="Warren B."/>
            <person name="Marsh K."/>
            <person name="Snowden K."/>
            <person name="Lin-Wang K."/>
            <person name="Brian L."/>
            <person name="Martinez-Sanchez M."/>
            <person name="Wang M."/>
            <person name="Ileperuma N."/>
            <person name="Macnee N."/>
            <person name="Campin R."/>
            <person name="Mcatee P."/>
            <person name="Drummond R."/>
            <person name="Espley R."/>
            <person name="Ireland H."/>
            <person name="Wu R."/>
            <person name="Atkinson R."/>
            <person name="Karunairetnam S."/>
            <person name="Bulley S."/>
            <person name="Chunkath S."/>
            <person name="Hanley Z."/>
            <person name="Storey R."/>
            <person name="Thrimawithana A."/>
            <person name="Thomson S."/>
            <person name="David C."/>
            <person name="Testolin R."/>
        </authorList>
    </citation>
    <scope>NUCLEOTIDE SEQUENCE [LARGE SCALE GENOMIC DNA]</scope>
    <source>
        <strain evidence="10">cv. Red5</strain>
        <tissue evidence="9">Young leaf</tissue>
    </source>
</reference>
<dbReference type="InterPro" id="IPR036163">
    <property type="entry name" value="HMA_dom_sf"/>
</dbReference>
<dbReference type="EMBL" id="NKQK01000018">
    <property type="protein sequence ID" value="PSS04204.1"/>
    <property type="molecule type" value="Genomic_DNA"/>
</dbReference>
<evidence type="ECO:0000256" key="5">
    <source>
        <dbReference type="ARBA" id="ARBA00023289"/>
    </source>
</evidence>
<keyword evidence="10" id="KW-1185">Reference proteome</keyword>
<dbReference type="InParanoid" id="A0A2R6Q8G3"/>
<sequence>MEKKKVVLKVDLHDDKAKQKALKSVSTLSGIEFLGMDMKDKKLTVIGDIDPVNVVKKLQKWHTNILTVGPAKEPEKKKDEPKKDEGKKDEDKKKEEEKRIEELVKAYKAYNPQYYYVSSVEENPNACVIC</sequence>
<feature type="compositionally biased region" description="Basic and acidic residues" evidence="7">
    <location>
        <begin position="72"/>
        <end position="97"/>
    </location>
</feature>
<evidence type="ECO:0000256" key="6">
    <source>
        <dbReference type="ARBA" id="ARBA00024045"/>
    </source>
</evidence>
<evidence type="ECO:0000313" key="9">
    <source>
        <dbReference type="EMBL" id="PSS04204.1"/>
    </source>
</evidence>
<dbReference type="Gene3D" id="3.30.70.100">
    <property type="match status" value="1"/>
</dbReference>
<dbReference type="PROSITE" id="PS50846">
    <property type="entry name" value="HMA_2"/>
    <property type="match status" value="1"/>
</dbReference>
<accession>A0A2R6Q8G3</accession>
<evidence type="ECO:0000256" key="1">
    <source>
        <dbReference type="ARBA" id="ARBA00004170"/>
    </source>
</evidence>
<dbReference type="STRING" id="1590841.A0A2R6Q8G3"/>
<evidence type="ECO:0000256" key="3">
    <source>
        <dbReference type="ARBA" id="ARBA00022723"/>
    </source>
</evidence>
<comment type="subcellular location">
    <subcellularLocation>
        <location evidence="1">Membrane</location>
        <topology evidence="1">Peripheral membrane protein</topology>
    </subcellularLocation>
</comment>
<dbReference type="PANTHER" id="PTHR45811">
    <property type="entry name" value="COPPER TRANSPORT PROTEIN FAMILY-RELATED"/>
    <property type="match status" value="1"/>
</dbReference>
<dbReference type="AlphaFoldDB" id="A0A2R6Q8G3"/>
<dbReference type="SUPFAM" id="SSF55008">
    <property type="entry name" value="HMA, heavy metal-associated domain"/>
    <property type="match status" value="1"/>
</dbReference>
<evidence type="ECO:0000256" key="2">
    <source>
        <dbReference type="ARBA" id="ARBA00022481"/>
    </source>
</evidence>
<dbReference type="InterPro" id="IPR006121">
    <property type="entry name" value="HMA_dom"/>
</dbReference>
<comment type="similarity">
    <text evidence="6">Belongs to the HIPP family.</text>
</comment>
<dbReference type="Gramene" id="PSS04204">
    <property type="protein sequence ID" value="PSS04204"/>
    <property type="gene ID" value="CEY00_Acc20045"/>
</dbReference>
<comment type="caution">
    <text evidence="9">The sequence shown here is derived from an EMBL/GenBank/DDBJ whole genome shotgun (WGS) entry which is preliminary data.</text>
</comment>
<dbReference type="FunCoup" id="A0A2R6Q8G3">
    <property type="interactions" value="1178"/>
</dbReference>
<organism evidence="9 10">
    <name type="scientific">Actinidia chinensis var. chinensis</name>
    <name type="common">Chinese soft-hair kiwi</name>
    <dbReference type="NCBI Taxonomy" id="1590841"/>
    <lineage>
        <taxon>Eukaryota</taxon>
        <taxon>Viridiplantae</taxon>
        <taxon>Streptophyta</taxon>
        <taxon>Embryophyta</taxon>
        <taxon>Tracheophyta</taxon>
        <taxon>Spermatophyta</taxon>
        <taxon>Magnoliopsida</taxon>
        <taxon>eudicotyledons</taxon>
        <taxon>Gunneridae</taxon>
        <taxon>Pentapetalae</taxon>
        <taxon>asterids</taxon>
        <taxon>Ericales</taxon>
        <taxon>Actinidiaceae</taxon>
        <taxon>Actinidia</taxon>
    </lineage>
</organism>
<dbReference type="GO" id="GO:0046872">
    <property type="term" value="F:metal ion binding"/>
    <property type="evidence" value="ECO:0007669"/>
    <property type="project" value="UniProtKB-KW"/>
</dbReference>
<keyword evidence="3" id="KW-0479">Metal-binding</keyword>
<reference evidence="10" key="2">
    <citation type="journal article" date="2018" name="BMC Genomics">
        <title>A manually annotated Actinidia chinensis var. chinensis (kiwifruit) genome highlights the challenges associated with draft genomes and gene prediction in plants.</title>
        <authorList>
            <person name="Pilkington S.M."/>
            <person name="Crowhurst R."/>
            <person name="Hilario E."/>
            <person name="Nardozza S."/>
            <person name="Fraser L."/>
            <person name="Peng Y."/>
            <person name="Gunaseelan K."/>
            <person name="Simpson R."/>
            <person name="Tahir J."/>
            <person name="Deroles S.C."/>
            <person name="Templeton K."/>
            <person name="Luo Z."/>
            <person name="Davy M."/>
            <person name="Cheng C."/>
            <person name="McNeilage M."/>
            <person name="Scaglione D."/>
            <person name="Liu Y."/>
            <person name="Zhang Q."/>
            <person name="Datson P."/>
            <person name="De Silva N."/>
            <person name="Gardiner S.E."/>
            <person name="Bassett H."/>
            <person name="Chagne D."/>
            <person name="McCallum J."/>
            <person name="Dzierzon H."/>
            <person name="Deng C."/>
            <person name="Wang Y.Y."/>
            <person name="Barron L."/>
            <person name="Manako K."/>
            <person name="Bowen J."/>
            <person name="Foster T.M."/>
            <person name="Erridge Z.A."/>
            <person name="Tiffin H."/>
            <person name="Waite C.N."/>
            <person name="Davies K.M."/>
            <person name="Grierson E.P."/>
            <person name="Laing W.A."/>
            <person name="Kirk R."/>
            <person name="Chen X."/>
            <person name="Wood M."/>
            <person name="Montefiori M."/>
            <person name="Brummell D.A."/>
            <person name="Schwinn K.E."/>
            <person name="Catanach A."/>
            <person name="Fullerton C."/>
            <person name="Li D."/>
            <person name="Meiyalaghan S."/>
            <person name="Nieuwenhuizen N."/>
            <person name="Read N."/>
            <person name="Prakash R."/>
            <person name="Hunter D."/>
            <person name="Zhang H."/>
            <person name="McKenzie M."/>
            <person name="Knabel M."/>
            <person name="Harris A."/>
            <person name="Allan A.C."/>
            <person name="Gleave A."/>
            <person name="Chen A."/>
            <person name="Janssen B.J."/>
            <person name="Plunkett B."/>
            <person name="Ampomah-Dwamena C."/>
            <person name="Voogd C."/>
            <person name="Leif D."/>
            <person name="Lafferty D."/>
            <person name="Souleyre E.J.F."/>
            <person name="Varkonyi-Gasic E."/>
            <person name="Gambi F."/>
            <person name="Hanley J."/>
            <person name="Yao J.L."/>
            <person name="Cheung J."/>
            <person name="David K.M."/>
            <person name="Warren B."/>
            <person name="Marsh K."/>
            <person name="Snowden K.C."/>
            <person name="Lin-Wang K."/>
            <person name="Brian L."/>
            <person name="Martinez-Sanchez M."/>
            <person name="Wang M."/>
            <person name="Ileperuma N."/>
            <person name="Macnee N."/>
            <person name="Campin R."/>
            <person name="McAtee P."/>
            <person name="Drummond R.S.M."/>
            <person name="Espley R.V."/>
            <person name="Ireland H.S."/>
            <person name="Wu R."/>
            <person name="Atkinson R.G."/>
            <person name="Karunairetnam S."/>
            <person name="Bulley S."/>
            <person name="Chunkath S."/>
            <person name="Hanley Z."/>
            <person name="Storey R."/>
            <person name="Thrimawithana A.H."/>
            <person name="Thomson S."/>
            <person name="David C."/>
            <person name="Testolin R."/>
            <person name="Huang H."/>
            <person name="Hellens R.P."/>
            <person name="Schaffer R.J."/>
        </authorList>
    </citation>
    <scope>NUCLEOTIDE SEQUENCE [LARGE SCALE GENOMIC DNA]</scope>
    <source>
        <strain evidence="10">cv. Red5</strain>
    </source>
</reference>
<dbReference type="OMA" id="NWHTEIL"/>
<dbReference type="InterPro" id="IPR051863">
    <property type="entry name" value="HIPP"/>
</dbReference>
<evidence type="ECO:0000256" key="7">
    <source>
        <dbReference type="SAM" id="MobiDB-lite"/>
    </source>
</evidence>
<evidence type="ECO:0000313" key="10">
    <source>
        <dbReference type="Proteomes" id="UP000241394"/>
    </source>
</evidence>
<feature type="region of interest" description="Disordered" evidence="7">
    <location>
        <begin position="67"/>
        <end position="97"/>
    </location>
</feature>
<proteinExistence type="inferred from homology"/>
<dbReference type="Proteomes" id="UP000241394">
    <property type="component" value="Chromosome LG18"/>
</dbReference>
<dbReference type="GO" id="GO:0016020">
    <property type="term" value="C:membrane"/>
    <property type="evidence" value="ECO:0007669"/>
    <property type="project" value="UniProtKB-SubCell"/>
</dbReference>
<gene>
    <name evidence="9" type="ORF">CEY00_Acc20045</name>
</gene>
<keyword evidence="2" id="KW-0488">Methylation</keyword>
<evidence type="ECO:0000259" key="8">
    <source>
        <dbReference type="PROSITE" id="PS50846"/>
    </source>
</evidence>
<feature type="domain" description="HMA" evidence="8">
    <location>
        <begin position="3"/>
        <end position="69"/>
    </location>
</feature>
<protein>
    <submittedName>
        <fullName evidence="9">Heavy metal-associated isoprenylated plant protein</fullName>
    </submittedName>
</protein>
<dbReference type="GO" id="GO:0009626">
    <property type="term" value="P:plant-type hypersensitive response"/>
    <property type="evidence" value="ECO:0007669"/>
    <property type="project" value="UniProtKB-KW"/>
</dbReference>
<evidence type="ECO:0000256" key="4">
    <source>
        <dbReference type="ARBA" id="ARBA00023288"/>
    </source>
</evidence>